<reference evidence="2 3" key="1">
    <citation type="journal article" date="2012" name="Proc. Natl. Acad. Sci. U.S.A.">
        <title>Comparative genomics of Ceriporiopsis subvermispora and Phanerochaete chrysosporium provide insight into selective ligninolysis.</title>
        <authorList>
            <person name="Fernandez-Fueyo E."/>
            <person name="Ruiz-Duenas F.J."/>
            <person name="Ferreira P."/>
            <person name="Floudas D."/>
            <person name="Hibbett D.S."/>
            <person name="Canessa P."/>
            <person name="Larrondo L.F."/>
            <person name="James T.Y."/>
            <person name="Seelenfreund D."/>
            <person name="Lobos S."/>
            <person name="Polanco R."/>
            <person name="Tello M."/>
            <person name="Honda Y."/>
            <person name="Watanabe T."/>
            <person name="Watanabe T."/>
            <person name="Ryu J.S."/>
            <person name="Kubicek C.P."/>
            <person name="Schmoll M."/>
            <person name="Gaskell J."/>
            <person name="Hammel K.E."/>
            <person name="St John F.J."/>
            <person name="Vanden Wymelenberg A."/>
            <person name="Sabat G."/>
            <person name="Splinter BonDurant S."/>
            <person name="Syed K."/>
            <person name="Yadav J.S."/>
            <person name="Doddapaneni H."/>
            <person name="Subramanian V."/>
            <person name="Lavin J.L."/>
            <person name="Oguiza J.A."/>
            <person name="Perez G."/>
            <person name="Pisabarro A.G."/>
            <person name="Ramirez L."/>
            <person name="Santoyo F."/>
            <person name="Master E."/>
            <person name="Coutinho P.M."/>
            <person name="Henrissat B."/>
            <person name="Lombard V."/>
            <person name="Magnuson J.K."/>
            <person name="Kuees U."/>
            <person name="Hori C."/>
            <person name="Igarashi K."/>
            <person name="Samejima M."/>
            <person name="Held B.W."/>
            <person name="Barry K.W."/>
            <person name="LaButti K.M."/>
            <person name="Lapidus A."/>
            <person name="Lindquist E.A."/>
            <person name="Lucas S.M."/>
            <person name="Riley R."/>
            <person name="Salamov A.A."/>
            <person name="Hoffmeister D."/>
            <person name="Schwenk D."/>
            <person name="Hadar Y."/>
            <person name="Yarden O."/>
            <person name="de Vries R.P."/>
            <person name="Wiebenga A."/>
            <person name="Stenlid J."/>
            <person name="Eastwood D."/>
            <person name="Grigoriev I.V."/>
            <person name="Berka R.M."/>
            <person name="Blanchette R.A."/>
            <person name="Kersten P."/>
            <person name="Martinez A.T."/>
            <person name="Vicuna R."/>
            <person name="Cullen D."/>
        </authorList>
    </citation>
    <scope>NUCLEOTIDE SEQUENCE [LARGE SCALE GENOMIC DNA]</scope>
    <source>
        <strain evidence="2 3">B</strain>
    </source>
</reference>
<protein>
    <submittedName>
        <fullName evidence="2">Uncharacterized protein</fullName>
    </submittedName>
</protein>
<dbReference type="HOGENOM" id="CLU_058263_0_0_1"/>
<dbReference type="OrthoDB" id="3223825at2759"/>
<evidence type="ECO:0000313" key="2">
    <source>
        <dbReference type="EMBL" id="EMD33523.1"/>
    </source>
</evidence>
<feature type="compositionally biased region" description="Polar residues" evidence="1">
    <location>
        <begin position="271"/>
        <end position="280"/>
    </location>
</feature>
<sequence length="311" mass="34128">MEVEQSSSTLNGKDRILDDALFLERLDIVYKKSLADLRSFAERESCSFDDVRRHVAEWHCKDLFQSASTTSNSSVQDRLHNILRGTSQNLESLEGIAGLHSFFLVVNPKDATDEGFLGGTVLGRDFWRGYRGGGATGARAFKEHCAKVLESQTPCPAAVRTLHLQGPQKKSSASELKKEIYAAVRNALRAVSSVRTAEMKWTNHARLDTYGVSLVGWPSGVPMQNPSTLSVAQNSQVLEALKSGCMHFVRLDGAPSNEGPACSMLEYAQEPQTTDNQTPFDDSADISWGYQEQDDDSETASAQIIVPLSSH</sequence>
<organism evidence="2 3">
    <name type="scientific">Ceriporiopsis subvermispora (strain B)</name>
    <name type="common">White-rot fungus</name>
    <name type="synonym">Gelatoporia subvermispora</name>
    <dbReference type="NCBI Taxonomy" id="914234"/>
    <lineage>
        <taxon>Eukaryota</taxon>
        <taxon>Fungi</taxon>
        <taxon>Dikarya</taxon>
        <taxon>Basidiomycota</taxon>
        <taxon>Agaricomycotina</taxon>
        <taxon>Agaricomycetes</taxon>
        <taxon>Polyporales</taxon>
        <taxon>Gelatoporiaceae</taxon>
        <taxon>Gelatoporia</taxon>
    </lineage>
</organism>
<proteinExistence type="predicted"/>
<dbReference type="EMBL" id="KB445806">
    <property type="protein sequence ID" value="EMD33523.1"/>
    <property type="molecule type" value="Genomic_DNA"/>
</dbReference>
<dbReference type="Proteomes" id="UP000016930">
    <property type="component" value="Unassembled WGS sequence"/>
</dbReference>
<gene>
    <name evidence="2" type="ORF">CERSUDRAFT_76731</name>
</gene>
<evidence type="ECO:0000256" key="1">
    <source>
        <dbReference type="SAM" id="MobiDB-lite"/>
    </source>
</evidence>
<dbReference type="AlphaFoldDB" id="M2Q9J2"/>
<name>M2Q9J2_CERS8</name>
<accession>M2Q9J2</accession>
<keyword evidence="3" id="KW-1185">Reference proteome</keyword>
<feature type="region of interest" description="Disordered" evidence="1">
    <location>
        <begin position="271"/>
        <end position="311"/>
    </location>
</feature>
<evidence type="ECO:0000313" key="3">
    <source>
        <dbReference type="Proteomes" id="UP000016930"/>
    </source>
</evidence>